<evidence type="ECO:0000313" key="9">
    <source>
        <dbReference type="EMBL" id="BAM05946.1"/>
    </source>
</evidence>
<protein>
    <recommendedName>
        <fullName evidence="7">Recombination protein RecR</fullName>
    </recommendedName>
</protein>
<dbReference type="Pfam" id="PF13662">
    <property type="entry name" value="Toprim_4"/>
    <property type="match status" value="1"/>
</dbReference>
<reference evidence="9 10" key="1">
    <citation type="journal article" date="2012" name="J. Bacteriol.">
        <title>Complete Genome Sequence of Leptospirillum ferrooxidans Strain C2-3, Isolated from a Fresh Volcanic Ash Deposit on the Island of Miyake, Japan.</title>
        <authorList>
            <person name="Fujimura R."/>
            <person name="Sato Y."/>
            <person name="Nishizawa T."/>
            <person name="Oshima K."/>
            <person name="Kim S.-W."/>
            <person name="Hattori M."/>
            <person name="Kamijo T."/>
            <person name="Ohta H."/>
        </authorList>
    </citation>
    <scope>NUCLEOTIDE SEQUENCE [LARGE SCALE GENOMIC DNA]</scope>
    <source>
        <strain evidence="9 10">C2-3</strain>
    </source>
</reference>
<name>I0IKZ7_LEPFC</name>
<evidence type="ECO:0000256" key="4">
    <source>
        <dbReference type="ARBA" id="ARBA00022833"/>
    </source>
</evidence>
<comment type="caution">
    <text evidence="7">Lacks conserved residue(s) required for the propagation of feature annotation.</text>
</comment>
<dbReference type="STRING" id="1162668.LFE_0223"/>
<keyword evidence="10" id="KW-1185">Reference proteome</keyword>
<dbReference type="EMBL" id="AP012342">
    <property type="protein sequence ID" value="BAM05946.1"/>
    <property type="molecule type" value="Genomic_DNA"/>
</dbReference>
<dbReference type="InterPro" id="IPR034137">
    <property type="entry name" value="TOPRIM_RecR"/>
</dbReference>
<dbReference type="HAMAP" id="MF_00017">
    <property type="entry name" value="RecR"/>
    <property type="match status" value="1"/>
</dbReference>
<dbReference type="CDD" id="cd01025">
    <property type="entry name" value="TOPRIM_recR"/>
    <property type="match status" value="1"/>
</dbReference>
<evidence type="ECO:0000256" key="2">
    <source>
        <dbReference type="ARBA" id="ARBA00022763"/>
    </source>
</evidence>
<dbReference type="Gene3D" id="6.10.250.240">
    <property type="match status" value="1"/>
</dbReference>
<evidence type="ECO:0000256" key="6">
    <source>
        <dbReference type="ARBA" id="ARBA00023204"/>
    </source>
</evidence>
<dbReference type="Gene3D" id="1.10.8.420">
    <property type="entry name" value="RecR Domain 1"/>
    <property type="match status" value="1"/>
</dbReference>
<dbReference type="PATRIC" id="fig|1162668.3.peg.260"/>
<keyword evidence="3 7" id="KW-0863">Zinc-finger</keyword>
<evidence type="ECO:0000259" key="8">
    <source>
        <dbReference type="PROSITE" id="PS50880"/>
    </source>
</evidence>
<dbReference type="Gene3D" id="3.40.1360.10">
    <property type="match status" value="1"/>
</dbReference>
<evidence type="ECO:0000313" key="10">
    <source>
        <dbReference type="Proteomes" id="UP000007382"/>
    </source>
</evidence>
<keyword evidence="5 7" id="KW-0233">DNA recombination</keyword>
<dbReference type="PROSITE" id="PS50880">
    <property type="entry name" value="TOPRIM"/>
    <property type="match status" value="1"/>
</dbReference>
<evidence type="ECO:0000256" key="3">
    <source>
        <dbReference type="ARBA" id="ARBA00022771"/>
    </source>
</evidence>
<dbReference type="NCBIfam" id="TIGR00615">
    <property type="entry name" value="recR"/>
    <property type="match status" value="1"/>
</dbReference>
<dbReference type="InterPro" id="IPR023627">
    <property type="entry name" value="Rcmb_RecR"/>
</dbReference>
<accession>I0IKZ7</accession>
<sequence length="216" mass="24005">MPQKPGDRNPSPYPMPFYRVIEALRTLPGIGVRTATKLAFHLLKSSDEEVFALSGHLSLMKKELVLCSVCQNIRELPENASTDDTVCTLCRDPSRDDGLIMVVEDVQTLYAVERSGEFQGLYHVLMGRLSPLDGIGPDSIRIKELISRVETGQVREIIVATSPTTEGEATALYISRLFKPVGIRISRIAFGIPVGLELEYVDDMTLIRSVEGRRLM</sequence>
<dbReference type="eggNOG" id="COG0353">
    <property type="taxonomic scope" value="Bacteria"/>
</dbReference>
<dbReference type="Proteomes" id="UP000007382">
    <property type="component" value="Chromosome"/>
</dbReference>
<dbReference type="InterPro" id="IPR000093">
    <property type="entry name" value="DNA_Rcmb_RecR"/>
</dbReference>
<dbReference type="GO" id="GO:0003677">
    <property type="term" value="F:DNA binding"/>
    <property type="evidence" value="ECO:0007669"/>
    <property type="project" value="UniProtKB-UniRule"/>
</dbReference>
<proteinExistence type="inferred from homology"/>
<organism evidence="9 10">
    <name type="scientific">Leptospirillum ferrooxidans (strain C2-3)</name>
    <dbReference type="NCBI Taxonomy" id="1162668"/>
    <lineage>
        <taxon>Bacteria</taxon>
        <taxon>Pseudomonadati</taxon>
        <taxon>Nitrospirota</taxon>
        <taxon>Nitrospiria</taxon>
        <taxon>Nitrospirales</taxon>
        <taxon>Nitrospiraceae</taxon>
        <taxon>Leptospirillum</taxon>
    </lineage>
</organism>
<dbReference type="PANTHER" id="PTHR30446">
    <property type="entry name" value="RECOMBINATION PROTEIN RECR"/>
    <property type="match status" value="1"/>
</dbReference>
<comment type="similarity">
    <text evidence="7">Belongs to the RecR family.</text>
</comment>
<dbReference type="InterPro" id="IPR006171">
    <property type="entry name" value="TOPRIM_dom"/>
</dbReference>
<dbReference type="GO" id="GO:0008270">
    <property type="term" value="F:zinc ion binding"/>
    <property type="evidence" value="ECO:0007669"/>
    <property type="project" value="UniProtKB-KW"/>
</dbReference>
<dbReference type="PANTHER" id="PTHR30446:SF0">
    <property type="entry name" value="RECOMBINATION PROTEIN RECR"/>
    <property type="match status" value="1"/>
</dbReference>
<reference evidence="10" key="2">
    <citation type="submission" date="2012-03" db="EMBL/GenBank/DDBJ databases">
        <title>The complete genome sequence of the pioneer microbe on fresh volcanic deposit, Leptospirillum ferrooxidans strain C2-3.</title>
        <authorList>
            <person name="Fujimura R."/>
            <person name="Sato Y."/>
            <person name="Nishizawa T."/>
            <person name="Nanba K."/>
            <person name="Oshima K."/>
            <person name="Hattori M."/>
            <person name="Kamijo T."/>
            <person name="Ohta H."/>
        </authorList>
    </citation>
    <scope>NUCLEOTIDE SEQUENCE [LARGE SCALE GENOMIC DNA]</scope>
    <source>
        <strain evidence="10">C2-3</strain>
    </source>
</reference>
<dbReference type="SUPFAM" id="SSF111304">
    <property type="entry name" value="Recombination protein RecR"/>
    <property type="match status" value="1"/>
</dbReference>
<dbReference type="RefSeq" id="WP_014448440.1">
    <property type="nucleotide sequence ID" value="NC_017094.1"/>
</dbReference>
<dbReference type="GO" id="GO:0006310">
    <property type="term" value="P:DNA recombination"/>
    <property type="evidence" value="ECO:0007669"/>
    <property type="project" value="UniProtKB-UniRule"/>
</dbReference>
<comment type="function">
    <text evidence="7">May play a role in DNA repair. It seems to be involved in an RecBC-independent recombinational process of DNA repair. It may act with RecF and RecO.</text>
</comment>
<keyword evidence="6 7" id="KW-0234">DNA repair</keyword>
<dbReference type="AlphaFoldDB" id="I0IKZ7"/>
<evidence type="ECO:0000256" key="5">
    <source>
        <dbReference type="ARBA" id="ARBA00023172"/>
    </source>
</evidence>
<dbReference type="SMART" id="SM00493">
    <property type="entry name" value="TOPRIM"/>
    <property type="match status" value="1"/>
</dbReference>
<feature type="domain" description="Toprim" evidence="8">
    <location>
        <begin position="98"/>
        <end position="193"/>
    </location>
</feature>
<keyword evidence="4 7" id="KW-0862">Zinc</keyword>
<evidence type="ECO:0000256" key="1">
    <source>
        <dbReference type="ARBA" id="ARBA00022723"/>
    </source>
</evidence>
<gene>
    <name evidence="7 9" type="primary">recR</name>
    <name evidence="9" type="ordered locus">LFE_0223</name>
</gene>
<dbReference type="GO" id="GO:0006281">
    <property type="term" value="P:DNA repair"/>
    <property type="evidence" value="ECO:0007669"/>
    <property type="project" value="UniProtKB-UniRule"/>
</dbReference>
<keyword evidence="1 7" id="KW-0479">Metal-binding</keyword>
<dbReference type="Pfam" id="PF21175">
    <property type="entry name" value="RecR_C"/>
    <property type="match status" value="1"/>
</dbReference>
<dbReference type="Pfam" id="PF21176">
    <property type="entry name" value="RecR_HhH"/>
    <property type="match status" value="1"/>
</dbReference>
<keyword evidence="2 7" id="KW-0227">DNA damage</keyword>
<evidence type="ECO:0000256" key="7">
    <source>
        <dbReference type="HAMAP-Rule" id="MF_00017"/>
    </source>
</evidence>
<dbReference type="KEGG" id="lfc:LFE_0223"/>
<dbReference type="HOGENOM" id="CLU_060739_1_0_0"/>